<reference evidence="5 6" key="1">
    <citation type="submission" date="2019-06" db="EMBL/GenBank/DDBJ databases">
        <title>Genome sequence of Litorilinea aerophila BAA-2444.</title>
        <authorList>
            <person name="Maclea K.S."/>
            <person name="Maurais E.G."/>
            <person name="Iannazzi L.C."/>
        </authorList>
    </citation>
    <scope>NUCLEOTIDE SEQUENCE [LARGE SCALE GENOMIC DNA]</scope>
    <source>
        <strain evidence="5 6">ATCC BAA-2444</strain>
    </source>
</reference>
<evidence type="ECO:0000259" key="4">
    <source>
        <dbReference type="Pfam" id="PF22725"/>
    </source>
</evidence>
<comment type="caution">
    <text evidence="5">The sequence shown here is derived from an EMBL/GenBank/DDBJ whole genome shotgun (WGS) entry which is preliminary data.</text>
</comment>
<dbReference type="Pfam" id="PF01408">
    <property type="entry name" value="GFO_IDH_MocA"/>
    <property type="match status" value="1"/>
</dbReference>
<dbReference type="InParanoid" id="A0A540V9K7"/>
<dbReference type="Gene3D" id="3.40.50.720">
    <property type="entry name" value="NAD(P)-binding Rossmann-like Domain"/>
    <property type="match status" value="1"/>
</dbReference>
<dbReference type="EMBL" id="VIGC01000040">
    <property type="protein sequence ID" value="TQE93446.1"/>
    <property type="molecule type" value="Genomic_DNA"/>
</dbReference>
<evidence type="ECO:0000259" key="3">
    <source>
        <dbReference type="Pfam" id="PF01408"/>
    </source>
</evidence>
<feature type="domain" description="Gfo/Idh/MocA-like oxidoreductase N-terminal" evidence="3">
    <location>
        <begin position="28"/>
        <end position="145"/>
    </location>
</feature>
<dbReference type="PANTHER" id="PTHR22604:SF105">
    <property type="entry name" value="TRANS-1,2-DIHYDROBENZENE-1,2-DIOL DEHYDROGENASE"/>
    <property type="match status" value="1"/>
</dbReference>
<evidence type="ECO:0000313" key="6">
    <source>
        <dbReference type="Proteomes" id="UP000317371"/>
    </source>
</evidence>
<dbReference type="GO" id="GO:0016491">
    <property type="term" value="F:oxidoreductase activity"/>
    <property type="evidence" value="ECO:0007669"/>
    <property type="project" value="UniProtKB-KW"/>
</dbReference>
<name>A0A540V9K7_9CHLR</name>
<evidence type="ECO:0000256" key="1">
    <source>
        <dbReference type="ARBA" id="ARBA00010928"/>
    </source>
</evidence>
<dbReference type="GO" id="GO:0000166">
    <property type="term" value="F:nucleotide binding"/>
    <property type="evidence" value="ECO:0007669"/>
    <property type="project" value="InterPro"/>
</dbReference>
<dbReference type="InterPro" id="IPR050984">
    <property type="entry name" value="Gfo/Idh/MocA_domain"/>
</dbReference>
<dbReference type="AlphaFoldDB" id="A0A540V9K7"/>
<evidence type="ECO:0000256" key="2">
    <source>
        <dbReference type="ARBA" id="ARBA00023002"/>
    </source>
</evidence>
<organism evidence="5 6">
    <name type="scientific">Litorilinea aerophila</name>
    <dbReference type="NCBI Taxonomy" id="1204385"/>
    <lineage>
        <taxon>Bacteria</taxon>
        <taxon>Bacillati</taxon>
        <taxon>Chloroflexota</taxon>
        <taxon>Caldilineae</taxon>
        <taxon>Caldilineales</taxon>
        <taxon>Caldilineaceae</taxon>
        <taxon>Litorilinea</taxon>
    </lineage>
</organism>
<proteinExistence type="inferred from homology"/>
<sequence length="356" mass="38933">MPACTSLPQVPASAGHPSRKDRFMADKIRWGILSTARINSALLGPIRHSARSELVAVASRDLERARAYAAQERIPKAYGSYEELLADPDVDVIYNPLPNALHAEWTVKAADAGKHVLCEKPITVSIEELDQVEAAARLNGVTIFEAFMYLHHPQTRRALALIQEGRLGQVQQVNSWFHFYLPPENAQNIRLNAALSGGSLWDVGVYPNSMAIVMIGAGVPVAVWASQIEGESGVDVSMRGQMHFANGAVAQISSSFRTPFREAAYIVGDKGILHIPEPWKPGLRGQDSRMIFTGLDGSQEEIITQAVDPYLCEVQAMEACVLDGADPVVPLSLSRQFLRSVLALYRSARTGELVRP</sequence>
<dbReference type="InterPro" id="IPR000683">
    <property type="entry name" value="Gfo/Idh/MocA-like_OxRdtase_N"/>
</dbReference>
<evidence type="ECO:0000313" key="5">
    <source>
        <dbReference type="EMBL" id="TQE93446.1"/>
    </source>
</evidence>
<gene>
    <name evidence="5" type="ORF">FKZ61_21500</name>
</gene>
<dbReference type="SUPFAM" id="SSF55347">
    <property type="entry name" value="Glyceraldehyde-3-phosphate dehydrogenase-like, C-terminal domain"/>
    <property type="match status" value="1"/>
</dbReference>
<dbReference type="PANTHER" id="PTHR22604">
    <property type="entry name" value="OXIDOREDUCTASES"/>
    <property type="match status" value="1"/>
</dbReference>
<dbReference type="SUPFAM" id="SSF51735">
    <property type="entry name" value="NAD(P)-binding Rossmann-fold domains"/>
    <property type="match status" value="1"/>
</dbReference>
<keyword evidence="2" id="KW-0560">Oxidoreductase</keyword>
<dbReference type="Proteomes" id="UP000317371">
    <property type="component" value="Unassembled WGS sequence"/>
</dbReference>
<dbReference type="InterPro" id="IPR036291">
    <property type="entry name" value="NAD(P)-bd_dom_sf"/>
</dbReference>
<comment type="similarity">
    <text evidence="1">Belongs to the Gfo/Idh/MocA family.</text>
</comment>
<keyword evidence="6" id="KW-1185">Reference proteome</keyword>
<dbReference type="Gene3D" id="3.30.360.10">
    <property type="entry name" value="Dihydrodipicolinate Reductase, domain 2"/>
    <property type="match status" value="1"/>
</dbReference>
<protein>
    <submittedName>
        <fullName evidence="5">Gfo/Idh/MocA family oxidoreductase</fullName>
    </submittedName>
</protein>
<dbReference type="Pfam" id="PF22725">
    <property type="entry name" value="GFO_IDH_MocA_C3"/>
    <property type="match status" value="1"/>
</dbReference>
<dbReference type="OrthoDB" id="9783105at2"/>
<feature type="domain" description="GFO/IDH/MocA-like oxidoreductase" evidence="4">
    <location>
        <begin position="156"/>
        <end position="273"/>
    </location>
</feature>
<accession>A0A540V9K7</accession>
<dbReference type="InterPro" id="IPR055170">
    <property type="entry name" value="GFO_IDH_MocA-like_dom"/>
</dbReference>